<gene>
    <name evidence="2" type="ORF">A3A94_03310</name>
</gene>
<keyword evidence="1" id="KW-0812">Transmembrane</keyword>
<feature type="transmembrane region" description="Helical" evidence="1">
    <location>
        <begin position="121"/>
        <end position="141"/>
    </location>
</feature>
<dbReference type="EMBL" id="MHNE01000007">
    <property type="protein sequence ID" value="OGZ38920.1"/>
    <property type="molecule type" value="Genomic_DNA"/>
</dbReference>
<organism evidence="2 3">
    <name type="scientific">Candidatus Portnoybacteria bacterium RIFCSPLOWO2_01_FULL_43_11</name>
    <dbReference type="NCBI Taxonomy" id="1802000"/>
    <lineage>
        <taxon>Bacteria</taxon>
        <taxon>Candidatus Portnoyibacteriota</taxon>
    </lineage>
</organism>
<feature type="transmembrane region" description="Helical" evidence="1">
    <location>
        <begin position="44"/>
        <end position="65"/>
    </location>
</feature>
<dbReference type="STRING" id="1802000.A3A94_03310"/>
<proteinExistence type="predicted"/>
<protein>
    <submittedName>
        <fullName evidence="2">Uncharacterized protein</fullName>
    </submittedName>
</protein>
<keyword evidence="1" id="KW-0472">Membrane</keyword>
<evidence type="ECO:0000256" key="1">
    <source>
        <dbReference type="SAM" id="Phobius"/>
    </source>
</evidence>
<comment type="caution">
    <text evidence="2">The sequence shown here is derived from an EMBL/GenBank/DDBJ whole genome shotgun (WGS) entry which is preliminary data.</text>
</comment>
<reference evidence="2 3" key="1">
    <citation type="journal article" date="2016" name="Nat. Commun.">
        <title>Thousands of microbial genomes shed light on interconnected biogeochemical processes in an aquifer system.</title>
        <authorList>
            <person name="Anantharaman K."/>
            <person name="Brown C.T."/>
            <person name="Hug L.A."/>
            <person name="Sharon I."/>
            <person name="Castelle C.J."/>
            <person name="Probst A.J."/>
            <person name="Thomas B.C."/>
            <person name="Singh A."/>
            <person name="Wilkins M.J."/>
            <person name="Karaoz U."/>
            <person name="Brodie E.L."/>
            <person name="Williams K.H."/>
            <person name="Hubbard S.S."/>
            <person name="Banfield J.F."/>
        </authorList>
    </citation>
    <scope>NUCLEOTIDE SEQUENCE [LARGE SCALE GENOMIC DNA]</scope>
</reference>
<feature type="transmembrane region" description="Helical" evidence="1">
    <location>
        <begin position="97"/>
        <end position="115"/>
    </location>
</feature>
<evidence type="ECO:0000313" key="3">
    <source>
        <dbReference type="Proteomes" id="UP000178787"/>
    </source>
</evidence>
<dbReference type="AlphaFoldDB" id="A0A1G2FMS5"/>
<name>A0A1G2FMS5_9BACT</name>
<accession>A0A1G2FMS5</accession>
<dbReference type="Proteomes" id="UP000178787">
    <property type="component" value="Unassembled WGS sequence"/>
</dbReference>
<sequence>MNQSVFIKSIINGLIGLTVLLAIYFTVISLISGWSFALSQFSDFWYFIISLALGFGVQIGLYAYLRNVIKIKSGSGKVVAVSGATSTVAMVSCCAHYFVNLLPIIGVSGIFVLIGQYQIELFWLGIIANLFGISYIASRIIKQ</sequence>
<evidence type="ECO:0000313" key="2">
    <source>
        <dbReference type="EMBL" id="OGZ38920.1"/>
    </source>
</evidence>
<feature type="transmembrane region" description="Helical" evidence="1">
    <location>
        <begin position="12"/>
        <end position="38"/>
    </location>
</feature>
<keyword evidence="1" id="KW-1133">Transmembrane helix</keyword>